<dbReference type="PANTHER" id="PTHR11699">
    <property type="entry name" value="ALDEHYDE DEHYDROGENASE-RELATED"/>
    <property type="match status" value="1"/>
</dbReference>
<dbReference type="EC" id="1.2.1.3" evidence="2"/>
<feature type="domain" description="Aldehyde dehydrogenase" evidence="4">
    <location>
        <begin position="326"/>
        <end position="396"/>
    </location>
</feature>
<reference evidence="5 6" key="1">
    <citation type="journal article" date="2016" name="Sci. Rep.">
        <title>Draft genome sequencing and secretome analysis of fungal phytopathogen Ascochyta rabiei provides insight into the necrotrophic effector repertoire.</title>
        <authorList>
            <person name="Verma S."/>
            <person name="Gazara R.K."/>
            <person name="Nizam S."/>
            <person name="Parween S."/>
            <person name="Chattopadhyay D."/>
            <person name="Verma P.K."/>
        </authorList>
    </citation>
    <scope>NUCLEOTIDE SEQUENCE [LARGE SCALE GENOMIC DNA]</scope>
    <source>
        <strain evidence="5 6">ArDII</strain>
    </source>
</reference>
<dbReference type="InterPro" id="IPR015590">
    <property type="entry name" value="Aldehyde_DH_dom"/>
</dbReference>
<dbReference type="AlphaFoldDB" id="A0A163JVL0"/>
<evidence type="ECO:0000256" key="1">
    <source>
        <dbReference type="ARBA" id="ARBA00009986"/>
    </source>
</evidence>
<dbReference type="Gene3D" id="3.40.309.10">
    <property type="entry name" value="Aldehyde Dehydrogenase, Chain A, domain 2"/>
    <property type="match status" value="2"/>
</dbReference>
<dbReference type="InterPro" id="IPR016163">
    <property type="entry name" value="Ald_DH_C"/>
</dbReference>
<comment type="caution">
    <text evidence="5">The sequence shown here is derived from an EMBL/GenBank/DDBJ whole genome shotgun (WGS) entry which is preliminary data.</text>
</comment>
<dbReference type="STRING" id="5454.A0A163JVL0"/>
<evidence type="ECO:0000259" key="4">
    <source>
        <dbReference type="Pfam" id="PF00171"/>
    </source>
</evidence>
<dbReference type="GO" id="GO:0004029">
    <property type="term" value="F:aldehyde dehydrogenase (NAD+) activity"/>
    <property type="evidence" value="ECO:0007669"/>
    <property type="project" value="UniProtKB-EC"/>
</dbReference>
<dbReference type="InterPro" id="IPR016161">
    <property type="entry name" value="Ald_DH/histidinol_DH"/>
</dbReference>
<dbReference type="SUPFAM" id="SSF53720">
    <property type="entry name" value="ALDH-like"/>
    <property type="match status" value="1"/>
</dbReference>
<keyword evidence="6" id="KW-1185">Reference proteome</keyword>
<accession>A0A163JVL0</accession>
<evidence type="ECO:0000313" key="5">
    <source>
        <dbReference type="EMBL" id="KZM26628.1"/>
    </source>
</evidence>
<evidence type="ECO:0000256" key="2">
    <source>
        <dbReference type="ARBA" id="ARBA00024226"/>
    </source>
</evidence>
<dbReference type="Gene3D" id="3.40.605.10">
    <property type="entry name" value="Aldehyde Dehydrogenase, Chain A, domain 1"/>
    <property type="match status" value="1"/>
</dbReference>
<comment type="similarity">
    <text evidence="1">Belongs to the aldehyde dehydrogenase family.</text>
</comment>
<feature type="domain" description="Aldehyde dehydrogenase" evidence="4">
    <location>
        <begin position="85"/>
        <end position="307"/>
    </location>
</feature>
<gene>
    <name evidence="5" type="ORF">ST47_g2311</name>
</gene>
<protein>
    <recommendedName>
        <fullName evidence="2">aldehyde dehydrogenase (NAD(+))</fullName>
        <ecNumber evidence="2">1.2.1.3</ecNumber>
    </recommendedName>
</protein>
<evidence type="ECO:0000256" key="3">
    <source>
        <dbReference type="ARBA" id="ARBA00049194"/>
    </source>
</evidence>
<comment type="catalytic activity">
    <reaction evidence="3">
        <text>an aldehyde + NAD(+) + H2O = a carboxylate + NADH + 2 H(+)</text>
        <dbReference type="Rhea" id="RHEA:16185"/>
        <dbReference type="ChEBI" id="CHEBI:15377"/>
        <dbReference type="ChEBI" id="CHEBI:15378"/>
        <dbReference type="ChEBI" id="CHEBI:17478"/>
        <dbReference type="ChEBI" id="CHEBI:29067"/>
        <dbReference type="ChEBI" id="CHEBI:57540"/>
        <dbReference type="ChEBI" id="CHEBI:57945"/>
        <dbReference type="EC" id="1.2.1.3"/>
    </reaction>
</comment>
<evidence type="ECO:0000313" key="6">
    <source>
        <dbReference type="Proteomes" id="UP000076837"/>
    </source>
</evidence>
<proteinExistence type="inferred from homology"/>
<dbReference type="EMBL" id="JYNV01000103">
    <property type="protein sequence ID" value="KZM26628.1"/>
    <property type="molecule type" value="Genomic_DNA"/>
</dbReference>
<dbReference type="Proteomes" id="UP000076837">
    <property type="component" value="Unassembled WGS sequence"/>
</dbReference>
<name>A0A163JVL0_DIDRA</name>
<organism evidence="5 6">
    <name type="scientific">Didymella rabiei</name>
    <name type="common">Chickpea ascochyta blight fungus</name>
    <name type="synonym">Mycosphaerella rabiei</name>
    <dbReference type="NCBI Taxonomy" id="5454"/>
    <lineage>
        <taxon>Eukaryota</taxon>
        <taxon>Fungi</taxon>
        <taxon>Dikarya</taxon>
        <taxon>Ascomycota</taxon>
        <taxon>Pezizomycotina</taxon>
        <taxon>Dothideomycetes</taxon>
        <taxon>Pleosporomycetidae</taxon>
        <taxon>Pleosporales</taxon>
        <taxon>Pleosporineae</taxon>
        <taxon>Didymellaceae</taxon>
        <taxon>Ascochyta</taxon>
    </lineage>
</organism>
<dbReference type="InterPro" id="IPR016162">
    <property type="entry name" value="Ald_DH_N"/>
</dbReference>
<sequence length="445" mass="49356">MPSTFDIETYKGNIINNEIVSTPKTRYSINPTTGKALYEVPVARKEDGFQVMECYFILRARNTASQIYRPDRADSALLWLRTFATMEVKDEVLKEDNEKTVYSTYPPIGVCAGIVPWNWPILLGLGKLGPALITGNTFIMKPSPYTPYCYLKLGEPAAQVFPPGVVQVLSGDDDLGSWITEHPGIDKVAFTGSIATGKLVAASCANTMKRYVLELGVNDAAIVCEDVDIDKCLPKIAMMSFLNSGQICMLTKRIYIHEKIYDEFRDKMIEFIKSNIKTGAGTEGGVFVGPVQNKIQFDQVKDISNTGTLSDQQSSIIHLRTLALSKKNNLGPIVPLLKWSDESDVIDRANALKTGLGASVWAKDVQRAERMARQLSAGSAWVNSHFTESWELEWSGELKVLSTTATAVVCGFYIDDAYVPQVDLKRKNAQHILEERWGLSEFIGD</sequence>
<dbReference type="Pfam" id="PF00171">
    <property type="entry name" value="Aldedh"/>
    <property type="match status" value="2"/>
</dbReference>